<evidence type="ECO:0000313" key="3">
    <source>
        <dbReference type="Proteomes" id="UP001172036"/>
    </source>
</evidence>
<keyword evidence="3" id="KW-1185">Reference proteome</keyword>
<keyword evidence="1" id="KW-1133">Transmembrane helix</keyword>
<protein>
    <recommendedName>
        <fullName evidence="4">Effector</fullName>
    </recommendedName>
</protein>
<evidence type="ECO:0000313" key="2">
    <source>
        <dbReference type="EMBL" id="MDO8168156.1"/>
    </source>
</evidence>
<evidence type="ECO:0000256" key="1">
    <source>
        <dbReference type="SAM" id="Phobius"/>
    </source>
</evidence>
<dbReference type="Proteomes" id="UP001172036">
    <property type="component" value="Unassembled WGS sequence"/>
</dbReference>
<evidence type="ECO:0008006" key="4">
    <source>
        <dbReference type="Google" id="ProtNLM"/>
    </source>
</evidence>
<name>A0ABT9DEV5_9MOLU</name>
<feature type="transmembrane region" description="Helical" evidence="1">
    <location>
        <begin position="15"/>
        <end position="35"/>
    </location>
</feature>
<keyword evidence="1" id="KW-0812">Transmembrane</keyword>
<sequence>MKDIKNLFNKFPLDVYWWVYLIFFCFFSEIVKILLKNLIKFLCNILLLNFNFIFKKKKDIDNIHNKEIPQISIQNQMPYGENTDNNLTLIELKMLEIHQRETRNSKDNLLRLELNQHKIETRLELNQQKSYFEKEILKQQISYLEKELNKIQSYNNNMFNGINNNGNYKVNNNDDKKSVNNIKEATNLSLKDENLQKQIPESLQKIFDKIENFTEIQLFMLNNMPVNNNSPSQSYYDHQKKVLYVEPKDLLFVRTLLIEKQQKYKGLYLDKTDNNKEN</sequence>
<keyword evidence="1" id="KW-0472">Membrane</keyword>
<dbReference type="RefSeq" id="WP_304515361.1">
    <property type="nucleotide sequence ID" value="NZ_JAOSID010000005.1"/>
</dbReference>
<accession>A0ABT9DEV5</accession>
<proteinExistence type="predicted"/>
<dbReference type="EMBL" id="JAOSID010000005">
    <property type="protein sequence ID" value="MDO8168156.1"/>
    <property type="molecule type" value="Genomic_DNA"/>
</dbReference>
<reference evidence="2 3" key="1">
    <citation type="journal article" date="2023" name="Int. J. Syst. Evol. Microbiol.">
        <title>The observation of taxonomic boundaries for the 16SrII and 16SrXXV phytoplasmas using genome-based delimitation.</title>
        <authorList>
            <person name="Rodrigues Jardim B."/>
            <person name="Tran-Nguyen L.T.T."/>
            <person name="Gambley C."/>
            <person name="Al-Sadi A.M."/>
            <person name="Al-Subhi A.M."/>
            <person name="Foissac X."/>
            <person name="Salar P."/>
            <person name="Cai H."/>
            <person name="Yang J.Y."/>
            <person name="Davis R."/>
            <person name="Jones L."/>
            <person name="Rodoni B."/>
            <person name="Constable F.E."/>
        </authorList>
    </citation>
    <scope>NUCLEOTIDE SEQUENCE [LARGE SCALE GENOMIC DNA]</scope>
    <source>
        <strain evidence="2">BAWM-155c</strain>
    </source>
</reference>
<organism evidence="2 3">
    <name type="scientific">Candidatus Phytoplasma melaleucae</name>
    <dbReference type="NCBI Taxonomy" id="2982630"/>
    <lineage>
        <taxon>Bacteria</taxon>
        <taxon>Bacillati</taxon>
        <taxon>Mycoplasmatota</taxon>
        <taxon>Mollicutes</taxon>
        <taxon>Acholeplasmatales</taxon>
        <taxon>Acholeplasmataceae</taxon>
        <taxon>Candidatus Phytoplasma</taxon>
    </lineage>
</organism>
<comment type="caution">
    <text evidence="2">The sequence shown here is derived from an EMBL/GenBank/DDBJ whole genome shotgun (WGS) entry which is preliminary data.</text>
</comment>
<gene>
    <name evidence="2" type="ORF">OC680_01525</name>
</gene>